<dbReference type="PANTHER" id="PTHR30288">
    <property type="entry name" value="FLAGELLAR CAP/ASSEMBLY PROTEIN FLID"/>
    <property type="match status" value="1"/>
</dbReference>
<dbReference type="Pfam" id="PF07196">
    <property type="entry name" value="Flagellin_IN"/>
    <property type="match status" value="1"/>
</dbReference>
<evidence type="ECO:0000256" key="2">
    <source>
        <dbReference type="ARBA" id="ARBA00011255"/>
    </source>
</evidence>
<dbReference type="RefSeq" id="WP_179913981.1">
    <property type="nucleotide sequence ID" value="NZ_JACBYE010000039.1"/>
</dbReference>
<keyword evidence="8" id="KW-0282">Flagellum</keyword>
<dbReference type="GO" id="GO:0007155">
    <property type="term" value="P:cell adhesion"/>
    <property type="evidence" value="ECO:0007669"/>
    <property type="project" value="InterPro"/>
</dbReference>
<protein>
    <recommendedName>
        <fullName evidence="5">Flagellar hook-associated protein 2</fullName>
        <shortName evidence="5">HAP2</shortName>
    </recommendedName>
    <alternativeName>
        <fullName evidence="5">Flagellar cap protein</fullName>
    </alternativeName>
</protein>
<accession>A0A853F0Q9</accession>
<evidence type="ECO:0000256" key="3">
    <source>
        <dbReference type="ARBA" id="ARBA00023054"/>
    </source>
</evidence>
<dbReference type="AlphaFoldDB" id="A0A853F0Q9"/>
<keyword evidence="9" id="KW-1185">Reference proteome</keyword>
<dbReference type="InterPro" id="IPR003481">
    <property type="entry name" value="FliD_N"/>
</dbReference>
<evidence type="ECO:0000256" key="1">
    <source>
        <dbReference type="ARBA" id="ARBA00009764"/>
    </source>
</evidence>
<reference evidence="8 9" key="1">
    <citation type="submission" date="2020-07" db="EMBL/GenBank/DDBJ databases">
        <title>MOT database genomes.</title>
        <authorList>
            <person name="Joseph S."/>
            <person name="Aduse-Opoku J."/>
            <person name="Hashim A."/>
            <person name="Wade W."/>
            <person name="Curtis M."/>
        </authorList>
    </citation>
    <scope>NUCLEOTIDE SEQUENCE [LARGE SCALE GENOMIC DNA]</scope>
    <source>
        <strain evidence="8 9">DSM 100099</strain>
    </source>
</reference>
<organism evidence="8 9">
    <name type="scientific">Sanguibacter inulinus</name>
    <dbReference type="NCBI Taxonomy" id="60922"/>
    <lineage>
        <taxon>Bacteria</taxon>
        <taxon>Bacillati</taxon>
        <taxon>Actinomycetota</taxon>
        <taxon>Actinomycetes</taxon>
        <taxon>Micrococcales</taxon>
        <taxon>Sanguibacteraceae</taxon>
        <taxon>Sanguibacter</taxon>
    </lineage>
</organism>
<evidence type="ECO:0000256" key="4">
    <source>
        <dbReference type="ARBA" id="ARBA00023143"/>
    </source>
</evidence>
<evidence type="ECO:0000259" key="7">
    <source>
        <dbReference type="Pfam" id="PF07195"/>
    </source>
</evidence>
<comment type="subunit">
    <text evidence="2 5">Homopentamer.</text>
</comment>
<sequence>MVSLGIDGMISGLKTSDLINQLMQVEAMPQTMLKQKVSTTQTFITALQGLNTRVASLTDVAKTAAKPASWQATSAVSTAPSVKVTTSAGSQPSTLSFTVDRLAKAQTSVSGNVTDLDSYFPGGVPDSLTIVSGPADKPTLVAVDLAGVTDLAGLATKLNTAGTGITASVVKVSPTESRLQITGKATGDDAAFDIHRGTVTKDDLAAGASDLVVSRSAALVASADAAISLWDGQTVTSASNTFSDVLTGVSFTVSALETAPVTVTTTRNDAALTKLASDLVGSMGVVLSEITSRTATTTTTSADGRTVIAGGVLSGDSATRGIQQSLTSALAYPVDGISPSEVGIVLGKDGAFTFEPEKFAAALASDPAKVQKVVSGLAERVAETATKISSPIDGSLTQKIKSQESFTKNLTEQVSDWDRRLATRRSGLERTYASLEVTLSGLQSQSSWLAGQVSSLPTWN</sequence>
<keyword evidence="8" id="KW-0966">Cell projection</keyword>
<dbReference type="InterPro" id="IPR040026">
    <property type="entry name" value="FliD"/>
</dbReference>
<keyword evidence="3" id="KW-0175">Coiled coil</keyword>
<comment type="subcellular location">
    <subcellularLocation>
        <location evidence="5">Secreted</location>
    </subcellularLocation>
    <subcellularLocation>
        <location evidence="5">Bacterial flagellum</location>
    </subcellularLocation>
</comment>
<name>A0A853F0Q9_9MICO</name>
<comment type="caution">
    <text evidence="8">The sequence shown here is derived from an EMBL/GenBank/DDBJ whole genome shotgun (WGS) entry which is preliminary data.</text>
</comment>
<dbReference type="GO" id="GO:0009421">
    <property type="term" value="C:bacterial-type flagellum filament cap"/>
    <property type="evidence" value="ECO:0007669"/>
    <property type="project" value="InterPro"/>
</dbReference>
<dbReference type="GO" id="GO:0009424">
    <property type="term" value="C:bacterial-type flagellum hook"/>
    <property type="evidence" value="ECO:0007669"/>
    <property type="project" value="UniProtKB-UniRule"/>
</dbReference>
<proteinExistence type="inferred from homology"/>
<gene>
    <name evidence="8" type="primary">fliD</name>
    <name evidence="8" type="ORF">HZZ10_14100</name>
</gene>
<dbReference type="PANTHER" id="PTHR30288:SF0">
    <property type="entry name" value="FLAGELLAR HOOK-ASSOCIATED PROTEIN 2"/>
    <property type="match status" value="1"/>
</dbReference>
<keyword evidence="5" id="KW-0964">Secreted</keyword>
<dbReference type="GO" id="GO:0071973">
    <property type="term" value="P:bacterial-type flagellum-dependent cell motility"/>
    <property type="evidence" value="ECO:0007669"/>
    <property type="project" value="TreeGrafter"/>
</dbReference>
<evidence type="ECO:0000313" key="9">
    <source>
        <dbReference type="Proteomes" id="UP000561011"/>
    </source>
</evidence>
<evidence type="ECO:0000259" key="6">
    <source>
        <dbReference type="Pfam" id="PF02465"/>
    </source>
</evidence>
<feature type="domain" description="Flagellar hook-associated protein 2 N-terminal" evidence="6">
    <location>
        <begin position="11"/>
        <end position="106"/>
    </location>
</feature>
<dbReference type="InterPro" id="IPR010809">
    <property type="entry name" value="FliD_C"/>
</dbReference>
<dbReference type="GO" id="GO:0005576">
    <property type="term" value="C:extracellular region"/>
    <property type="evidence" value="ECO:0007669"/>
    <property type="project" value="UniProtKB-SubCell"/>
</dbReference>
<comment type="function">
    <text evidence="5">Required for morphogenesis and for the elongation of the flagellar filament by facilitating polymerization of the flagellin monomers at the tip of growing filament. Forms a capping structure, which prevents flagellin subunits (transported through the central channel of the flagellum) from leaking out without polymerization at the distal end.</text>
</comment>
<dbReference type="InterPro" id="IPR010810">
    <property type="entry name" value="Flagellin_hook_IN_motif"/>
</dbReference>
<keyword evidence="4 5" id="KW-0975">Bacterial flagellum</keyword>
<dbReference type="EMBL" id="JACBYE010000039">
    <property type="protein sequence ID" value="NYS94648.1"/>
    <property type="molecule type" value="Genomic_DNA"/>
</dbReference>
<comment type="similarity">
    <text evidence="1 5">Belongs to the FliD family.</text>
</comment>
<evidence type="ECO:0000256" key="5">
    <source>
        <dbReference type="RuleBase" id="RU362066"/>
    </source>
</evidence>
<evidence type="ECO:0000313" key="8">
    <source>
        <dbReference type="EMBL" id="NYS94648.1"/>
    </source>
</evidence>
<feature type="domain" description="Flagellar hook-associated protein 2 C-terminal" evidence="7">
    <location>
        <begin position="224"/>
        <end position="443"/>
    </location>
</feature>
<dbReference type="Pfam" id="PF02465">
    <property type="entry name" value="FliD_N"/>
    <property type="match status" value="1"/>
</dbReference>
<dbReference type="Pfam" id="PF07195">
    <property type="entry name" value="FliD_C"/>
    <property type="match status" value="1"/>
</dbReference>
<keyword evidence="8" id="KW-0969">Cilium</keyword>
<dbReference type="Proteomes" id="UP000561011">
    <property type="component" value="Unassembled WGS sequence"/>
</dbReference>